<dbReference type="GO" id="GO:0032541">
    <property type="term" value="C:cortical endoplasmic reticulum"/>
    <property type="evidence" value="ECO:0007669"/>
    <property type="project" value="TreeGrafter"/>
</dbReference>
<dbReference type="Pfam" id="PF04547">
    <property type="entry name" value="Anoctamin"/>
    <property type="match status" value="1"/>
</dbReference>
<dbReference type="InterPro" id="IPR049456">
    <property type="entry name" value="Anoctamin_N_fung"/>
</dbReference>
<feature type="transmembrane region" description="Helical" evidence="6">
    <location>
        <begin position="314"/>
        <end position="336"/>
    </location>
</feature>
<dbReference type="InterPro" id="IPR007632">
    <property type="entry name" value="Anoctamin"/>
</dbReference>
<feature type="transmembrane region" description="Helical" evidence="6">
    <location>
        <begin position="357"/>
        <end position="378"/>
    </location>
</feature>
<evidence type="ECO:0000259" key="8">
    <source>
        <dbReference type="Pfam" id="PF20877"/>
    </source>
</evidence>
<sequence length="789" mass="88289">MPDNPKIPPNVDLVIVFRANGKHTHSKQQIRDEAKTAEQQYLRLIDTLTYAGLKAVGRRGESLGQLLVFVACPQNHLENLIKRERHADFLSGLPVAPVTTDSLIEPPSLADRIRLVHAYITSSPSDGGLGVSPGASEWDLIESIFPLHDRQFNDAWVRSWKLRKIASVQLGRIREQYGDSVGLYFAFLANYTQFLLFPAALGLFSYFFLSPYSPVYSILVCIWSVFFVEWWRVRERILSLRFGTRGSFRVEKRRVAYRQGQTWWGRELRILASLPVILLFAGILSALLTFIFVFEAFVTQLYQGPGKQLITFSPTLLFVALVPQILKIYQALAVRLTSWENHAHQSTYNASLTLKTFALSAIVAYMSLGLSAFVYVPFGEGVMRSVQTWLFSGNTTTKLNGGLTAKILAVLNGTALDSTIATDGYMGEKLVAGPSAGIWDIDISRARQKLNPGRLRDQMFAYTVTNQVVGTLTEVGLPYVMRFVTAFRNDKGASKPSSPSGEPKKRVAFEDEKERGGMEERMYLDKVREEAALPEYDLFVDYSEMVVQFGYVVLWSTIWPLAGVMALINNIFELKSDAFKMTVHHRRPIPSRTDTIGPWLDALSFLAWLGALTNSALVYLFSPELLKSSSLPFTFGVLQAKEQIVDASGGSPSELPGLDGCNEDTYRATKELVMKAVLVALVASHGYFILRVLVRHIVERIWWKGCREVQEWEREERAVKEKFLEGFAGAAASHSAGGGSVRVGEGRSVVESEEKVSFPAEMEPEAEDGMGFWEHDEGVDEIKRLVKEA</sequence>
<dbReference type="Pfam" id="PF20877">
    <property type="entry name" value="Anoctamin_N"/>
    <property type="match status" value="1"/>
</dbReference>
<keyword evidence="10" id="KW-1185">Reference proteome</keyword>
<evidence type="ECO:0000259" key="7">
    <source>
        <dbReference type="Pfam" id="PF04547"/>
    </source>
</evidence>
<keyword evidence="3 6" id="KW-1133">Transmembrane helix</keyword>
<feature type="domain" description="Anoctamin alpha-beta plait" evidence="8">
    <location>
        <begin position="10"/>
        <end position="141"/>
    </location>
</feature>
<dbReference type="AlphaFoldDB" id="A0A9P6C3X4"/>
<organism evidence="9 10">
    <name type="scientific">Macrolepiota fuliginosa MF-IS2</name>
    <dbReference type="NCBI Taxonomy" id="1400762"/>
    <lineage>
        <taxon>Eukaryota</taxon>
        <taxon>Fungi</taxon>
        <taxon>Dikarya</taxon>
        <taxon>Basidiomycota</taxon>
        <taxon>Agaricomycotina</taxon>
        <taxon>Agaricomycetes</taxon>
        <taxon>Agaricomycetidae</taxon>
        <taxon>Agaricales</taxon>
        <taxon>Agaricineae</taxon>
        <taxon>Agaricaceae</taxon>
        <taxon>Macrolepiota</taxon>
    </lineage>
</organism>
<feature type="transmembrane region" description="Helical" evidence="6">
    <location>
        <begin position="596"/>
        <end position="621"/>
    </location>
</feature>
<evidence type="ECO:0000313" key="9">
    <source>
        <dbReference type="EMBL" id="KAF9451176.1"/>
    </source>
</evidence>
<evidence type="ECO:0000256" key="4">
    <source>
        <dbReference type="ARBA" id="ARBA00023136"/>
    </source>
</evidence>
<dbReference type="EMBL" id="MU151090">
    <property type="protein sequence ID" value="KAF9451176.1"/>
    <property type="molecule type" value="Genomic_DNA"/>
</dbReference>
<gene>
    <name evidence="9" type="ORF">P691DRAFT_663810</name>
</gene>
<comment type="caution">
    <text evidence="9">The sequence shown here is derived from an EMBL/GenBank/DDBJ whole genome shotgun (WGS) entry which is preliminary data.</text>
</comment>
<proteinExistence type="predicted"/>
<feature type="compositionally biased region" description="Basic and acidic residues" evidence="5">
    <location>
        <begin position="502"/>
        <end position="513"/>
    </location>
</feature>
<keyword evidence="2 6" id="KW-0812">Transmembrane</keyword>
<feature type="domain" description="Anoctamin transmembrane" evidence="7">
    <location>
        <begin position="173"/>
        <end position="701"/>
    </location>
</feature>
<feature type="region of interest" description="Disordered" evidence="5">
    <location>
        <begin position="754"/>
        <end position="773"/>
    </location>
</feature>
<feature type="region of interest" description="Disordered" evidence="5">
    <location>
        <begin position="491"/>
        <end position="513"/>
    </location>
</feature>
<evidence type="ECO:0000313" key="10">
    <source>
        <dbReference type="Proteomes" id="UP000807342"/>
    </source>
</evidence>
<evidence type="ECO:0000256" key="5">
    <source>
        <dbReference type="SAM" id="MobiDB-lite"/>
    </source>
</evidence>
<evidence type="ECO:0000256" key="2">
    <source>
        <dbReference type="ARBA" id="ARBA00022692"/>
    </source>
</evidence>
<feature type="transmembrane region" description="Helical" evidence="6">
    <location>
        <begin position="215"/>
        <end position="233"/>
    </location>
</feature>
<name>A0A9P6C3X4_9AGAR</name>
<dbReference type="OrthoDB" id="296386at2759"/>
<accession>A0A9P6C3X4</accession>
<reference evidence="9" key="1">
    <citation type="submission" date="2020-11" db="EMBL/GenBank/DDBJ databases">
        <authorList>
            <consortium name="DOE Joint Genome Institute"/>
            <person name="Ahrendt S."/>
            <person name="Riley R."/>
            <person name="Andreopoulos W."/>
            <person name="Labutti K."/>
            <person name="Pangilinan J."/>
            <person name="Ruiz-Duenas F.J."/>
            <person name="Barrasa J.M."/>
            <person name="Sanchez-Garcia M."/>
            <person name="Camarero S."/>
            <person name="Miyauchi S."/>
            <person name="Serrano A."/>
            <person name="Linde D."/>
            <person name="Babiker R."/>
            <person name="Drula E."/>
            <person name="Ayuso-Fernandez I."/>
            <person name="Pacheco R."/>
            <person name="Padilla G."/>
            <person name="Ferreira P."/>
            <person name="Barriuso J."/>
            <person name="Kellner H."/>
            <person name="Castanera R."/>
            <person name="Alfaro M."/>
            <person name="Ramirez L."/>
            <person name="Pisabarro A.G."/>
            <person name="Kuo A."/>
            <person name="Tritt A."/>
            <person name="Lipzen A."/>
            <person name="He G."/>
            <person name="Yan M."/>
            <person name="Ng V."/>
            <person name="Cullen D."/>
            <person name="Martin F."/>
            <person name="Rosso M.-N."/>
            <person name="Henrissat B."/>
            <person name="Hibbett D."/>
            <person name="Martinez A.T."/>
            <person name="Grigoriev I.V."/>
        </authorList>
    </citation>
    <scope>NUCLEOTIDE SEQUENCE</scope>
    <source>
        <strain evidence="9">MF-IS2</strain>
    </source>
</reference>
<feature type="transmembrane region" description="Helical" evidence="6">
    <location>
        <begin position="181"/>
        <end position="209"/>
    </location>
</feature>
<dbReference type="PANTHER" id="PTHR12308">
    <property type="entry name" value="ANOCTAMIN"/>
    <property type="match status" value="1"/>
</dbReference>
<evidence type="ECO:0000256" key="3">
    <source>
        <dbReference type="ARBA" id="ARBA00022989"/>
    </source>
</evidence>
<dbReference type="PANTHER" id="PTHR12308:SF73">
    <property type="entry name" value="ANOCTAMIN"/>
    <property type="match status" value="1"/>
</dbReference>
<feature type="transmembrane region" description="Helical" evidence="6">
    <location>
        <begin position="268"/>
        <end position="294"/>
    </location>
</feature>
<evidence type="ECO:0000256" key="6">
    <source>
        <dbReference type="SAM" id="Phobius"/>
    </source>
</evidence>
<dbReference type="GO" id="GO:0016020">
    <property type="term" value="C:membrane"/>
    <property type="evidence" value="ECO:0007669"/>
    <property type="project" value="UniProtKB-SubCell"/>
</dbReference>
<protein>
    <submittedName>
        <fullName evidence="9">DUF590-domain-containing protein</fullName>
    </submittedName>
</protein>
<evidence type="ECO:0000256" key="1">
    <source>
        <dbReference type="ARBA" id="ARBA00004141"/>
    </source>
</evidence>
<keyword evidence="4 6" id="KW-0472">Membrane</keyword>
<feature type="transmembrane region" description="Helical" evidence="6">
    <location>
        <begin position="672"/>
        <end position="694"/>
    </location>
</feature>
<feature type="transmembrane region" description="Helical" evidence="6">
    <location>
        <begin position="549"/>
        <end position="572"/>
    </location>
</feature>
<dbReference type="InterPro" id="IPR049452">
    <property type="entry name" value="Anoctamin_TM"/>
</dbReference>
<dbReference type="Proteomes" id="UP000807342">
    <property type="component" value="Unassembled WGS sequence"/>
</dbReference>
<comment type="subcellular location">
    <subcellularLocation>
        <location evidence="1">Membrane</location>
        <topology evidence="1">Multi-pass membrane protein</topology>
    </subcellularLocation>
</comment>
<dbReference type="GO" id="GO:0005254">
    <property type="term" value="F:chloride channel activity"/>
    <property type="evidence" value="ECO:0007669"/>
    <property type="project" value="TreeGrafter"/>
</dbReference>